<keyword evidence="1" id="KW-1133">Transmembrane helix</keyword>
<keyword evidence="1" id="KW-0472">Membrane</keyword>
<evidence type="ECO:0000313" key="3">
    <source>
        <dbReference type="Proteomes" id="UP000092460"/>
    </source>
</evidence>
<name>A0A1B0AQE7_9MUSC</name>
<dbReference type="VEuPathDB" id="VectorBase:GPPI004817"/>
<accession>A0A1B0AQE7</accession>
<keyword evidence="3" id="KW-1185">Reference proteome</keyword>
<keyword evidence="1" id="KW-0812">Transmembrane</keyword>
<feature type="transmembrane region" description="Helical" evidence="1">
    <location>
        <begin position="83"/>
        <end position="105"/>
    </location>
</feature>
<feature type="transmembrane region" description="Helical" evidence="1">
    <location>
        <begin position="52"/>
        <end position="71"/>
    </location>
</feature>
<dbReference type="Proteomes" id="UP000092460">
    <property type="component" value="Unassembled WGS sequence"/>
</dbReference>
<reference evidence="3" key="1">
    <citation type="submission" date="2015-01" db="EMBL/GenBank/DDBJ databases">
        <authorList>
            <person name="Aksoy S."/>
            <person name="Warren W."/>
            <person name="Wilson R.K."/>
        </authorList>
    </citation>
    <scope>NUCLEOTIDE SEQUENCE [LARGE SCALE GENOMIC DNA]</scope>
    <source>
        <strain evidence="3">IAEA</strain>
    </source>
</reference>
<evidence type="ECO:0000256" key="1">
    <source>
        <dbReference type="SAM" id="Phobius"/>
    </source>
</evidence>
<proteinExistence type="predicted"/>
<dbReference type="AlphaFoldDB" id="A0A1B0AQE7"/>
<organism evidence="2 3">
    <name type="scientific">Glossina palpalis gambiensis</name>
    <dbReference type="NCBI Taxonomy" id="67801"/>
    <lineage>
        <taxon>Eukaryota</taxon>
        <taxon>Metazoa</taxon>
        <taxon>Ecdysozoa</taxon>
        <taxon>Arthropoda</taxon>
        <taxon>Hexapoda</taxon>
        <taxon>Insecta</taxon>
        <taxon>Pterygota</taxon>
        <taxon>Neoptera</taxon>
        <taxon>Endopterygota</taxon>
        <taxon>Diptera</taxon>
        <taxon>Brachycera</taxon>
        <taxon>Muscomorpha</taxon>
        <taxon>Hippoboscoidea</taxon>
        <taxon>Glossinidae</taxon>
        <taxon>Glossina</taxon>
    </lineage>
</organism>
<dbReference type="EnsemblMetazoa" id="GPPI004817-RA">
    <property type="protein sequence ID" value="GPPI004817-PA"/>
    <property type="gene ID" value="GPPI004817"/>
</dbReference>
<sequence length="115" mass="12839">MPPNEMICVSTTWDNFKLDVMRLDRLTVRYKKLFSIKKKKSNEIVNPYAQDVVFTVGLIYVSISECLIVCAQTTASQLEGKAVAVAVALLIAVILASSMMCFVYADVFPYAEFLS</sequence>
<protein>
    <submittedName>
        <fullName evidence="2">Uncharacterized protein</fullName>
    </submittedName>
</protein>
<dbReference type="EMBL" id="JXJN01001828">
    <property type="status" value="NOT_ANNOTATED_CDS"/>
    <property type="molecule type" value="Genomic_DNA"/>
</dbReference>
<evidence type="ECO:0000313" key="2">
    <source>
        <dbReference type="EnsemblMetazoa" id="GPPI004817-PA"/>
    </source>
</evidence>
<reference evidence="2" key="2">
    <citation type="submission" date="2020-05" db="UniProtKB">
        <authorList>
            <consortium name="EnsemblMetazoa"/>
        </authorList>
    </citation>
    <scope>IDENTIFICATION</scope>
    <source>
        <strain evidence="2">IAEA</strain>
    </source>
</reference>